<gene>
    <name evidence="5" type="ORF">Y10_02030</name>
</gene>
<evidence type="ECO:0000256" key="3">
    <source>
        <dbReference type="ARBA" id="ARBA00023163"/>
    </source>
</evidence>
<dbReference type="EMBL" id="BRVO01000001">
    <property type="protein sequence ID" value="GLB47835.1"/>
    <property type="molecule type" value="Genomic_DNA"/>
</dbReference>
<dbReference type="SUPFAM" id="SSF46689">
    <property type="entry name" value="Homeodomain-like"/>
    <property type="match status" value="1"/>
</dbReference>
<proteinExistence type="predicted"/>
<evidence type="ECO:0000256" key="2">
    <source>
        <dbReference type="ARBA" id="ARBA00023125"/>
    </source>
</evidence>
<dbReference type="RefSeq" id="WP_281763500.1">
    <property type="nucleotide sequence ID" value="NZ_BRVO01000001.1"/>
</dbReference>
<keyword evidence="1" id="KW-0805">Transcription regulation</keyword>
<dbReference type="Proteomes" id="UP001143543">
    <property type="component" value="Unassembled WGS sequence"/>
</dbReference>
<evidence type="ECO:0000256" key="1">
    <source>
        <dbReference type="ARBA" id="ARBA00023015"/>
    </source>
</evidence>
<dbReference type="Gene3D" id="1.10.10.60">
    <property type="entry name" value="Homeodomain-like"/>
    <property type="match status" value="1"/>
</dbReference>
<accession>A0ABQ5MEL4</accession>
<feature type="domain" description="HTH araC/xylS-type" evidence="4">
    <location>
        <begin position="185"/>
        <end position="253"/>
    </location>
</feature>
<dbReference type="PROSITE" id="PS01124">
    <property type="entry name" value="HTH_ARAC_FAMILY_2"/>
    <property type="match status" value="1"/>
</dbReference>
<dbReference type="Pfam" id="PF12833">
    <property type="entry name" value="HTH_18"/>
    <property type="match status" value="1"/>
</dbReference>
<evidence type="ECO:0000313" key="6">
    <source>
        <dbReference type="Proteomes" id="UP001143543"/>
    </source>
</evidence>
<keyword evidence="3" id="KW-0804">Transcription</keyword>
<evidence type="ECO:0000313" key="5">
    <source>
        <dbReference type="EMBL" id="GLB47835.1"/>
    </source>
</evidence>
<keyword evidence="2" id="KW-0238">DNA-binding</keyword>
<sequence>MYPLSITTYKPTEISHVVERMWIAETNRSDFNLLMLSTHFINVLFPLDANGITIDGNTYHKPIIKGTVLKPFIMKIPAHSKVFAIRLYAYGLYPFRDAFNMVNGKAVASETLENFFEEHKSIFFSQEAKDIESLITTTLQDCYVPELEKKIALFKNYYLQLLEEPCCTDLISCFCRDNDVNYINLNRICNKVIGITPKKLERLIKYRKAVDFMLKTDMNFTDIALNAGYFDQPHFVKEFKHFTNSTPSEFIKFLKEEQVYTTKEVTDFSTF</sequence>
<protein>
    <submittedName>
        <fullName evidence="5">AraC family transcriptional regulator</fullName>
    </submittedName>
</protein>
<dbReference type="InterPro" id="IPR009057">
    <property type="entry name" value="Homeodomain-like_sf"/>
</dbReference>
<keyword evidence="6" id="KW-1185">Reference proteome</keyword>
<organism evidence="5 6">
    <name type="scientific">Neptunitalea lumnitzerae</name>
    <dbReference type="NCBI Taxonomy" id="2965509"/>
    <lineage>
        <taxon>Bacteria</taxon>
        <taxon>Pseudomonadati</taxon>
        <taxon>Bacteroidota</taxon>
        <taxon>Flavobacteriia</taxon>
        <taxon>Flavobacteriales</taxon>
        <taxon>Flavobacteriaceae</taxon>
        <taxon>Neptunitalea</taxon>
    </lineage>
</organism>
<name>A0ABQ5MEL4_9FLAO</name>
<dbReference type="InterPro" id="IPR018060">
    <property type="entry name" value="HTH_AraC"/>
</dbReference>
<dbReference type="SMART" id="SM00342">
    <property type="entry name" value="HTH_ARAC"/>
    <property type="match status" value="1"/>
</dbReference>
<reference evidence="5" key="1">
    <citation type="submission" date="2022-07" db="EMBL/GenBank/DDBJ databases">
        <title>Taxonomy of Novel Oxalotrophic and Methylotrophic Bacteria.</title>
        <authorList>
            <person name="Sahin N."/>
            <person name="Tani A."/>
        </authorList>
    </citation>
    <scope>NUCLEOTIDE SEQUENCE</scope>
    <source>
        <strain evidence="5">Y10</strain>
    </source>
</reference>
<dbReference type="PANTHER" id="PTHR43280">
    <property type="entry name" value="ARAC-FAMILY TRANSCRIPTIONAL REGULATOR"/>
    <property type="match status" value="1"/>
</dbReference>
<evidence type="ECO:0000259" key="4">
    <source>
        <dbReference type="PROSITE" id="PS01124"/>
    </source>
</evidence>
<dbReference type="PANTHER" id="PTHR43280:SF2">
    <property type="entry name" value="HTH-TYPE TRANSCRIPTIONAL REGULATOR EXSA"/>
    <property type="match status" value="1"/>
</dbReference>
<comment type="caution">
    <text evidence="5">The sequence shown here is derived from an EMBL/GenBank/DDBJ whole genome shotgun (WGS) entry which is preliminary data.</text>
</comment>